<proteinExistence type="predicted"/>
<keyword evidence="3" id="KW-0227">DNA damage</keyword>
<dbReference type="SMART" id="SM00986">
    <property type="entry name" value="UDG"/>
    <property type="match status" value="1"/>
</dbReference>
<dbReference type="SUPFAM" id="SSF53098">
    <property type="entry name" value="Ribonuclease H-like"/>
    <property type="match status" value="1"/>
</dbReference>
<evidence type="ECO:0000256" key="3">
    <source>
        <dbReference type="ARBA" id="ARBA00022763"/>
    </source>
</evidence>
<keyword evidence="6" id="KW-0411">Iron-sulfur</keyword>
<keyword evidence="4" id="KW-0378">Hydrolase</keyword>
<dbReference type="InterPro" id="IPR005122">
    <property type="entry name" value="Uracil-DNA_glycosylase-like"/>
</dbReference>
<dbReference type="EMBL" id="MT142148">
    <property type="protein sequence ID" value="QJA75215.1"/>
    <property type="molecule type" value="Genomic_DNA"/>
</dbReference>
<dbReference type="GO" id="GO:0097506">
    <property type="term" value="F:deaminated base DNA N-glycosylase activity"/>
    <property type="evidence" value="ECO:0007669"/>
    <property type="project" value="UniProtKB-ARBA"/>
</dbReference>
<evidence type="ECO:0000256" key="7">
    <source>
        <dbReference type="ARBA" id="ARBA00023204"/>
    </source>
</evidence>
<keyword evidence="5" id="KW-0408">Iron</keyword>
<dbReference type="GO" id="GO:0008408">
    <property type="term" value="F:3'-5' exonuclease activity"/>
    <property type="evidence" value="ECO:0007669"/>
    <property type="project" value="InterPro"/>
</dbReference>
<dbReference type="GO" id="GO:0006281">
    <property type="term" value="P:DNA repair"/>
    <property type="evidence" value="ECO:0007669"/>
    <property type="project" value="UniProtKB-KW"/>
</dbReference>
<keyword evidence="7" id="KW-0234">DNA repair</keyword>
<reference evidence="10" key="1">
    <citation type="submission" date="2020-03" db="EMBL/GenBank/DDBJ databases">
        <title>The deep terrestrial virosphere.</title>
        <authorList>
            <person name="Holmfeldt K."/>
            <person name="Nilsson E."/>
            <person name="Simone D."/>
            <person name="Lopez-Fernandez M."/>
            <person name="Wu X."/>
            <person name="de Brujin I."/>
            <person name="Lundin D."/>
            <person name="Andersson A."/>
            <person name="Bertilsson S."/>
            <person name="Dopson M."/>
        </authorList>
    </citation>
    <scope>NUCLEOTIDE SEQUENCE</scope>
    <source>
        <strain evidence="10">MM415A01857</strain>
        <strain evidence="9">MM415B01290</strain>
    </source>
</reference>
<dbReference type="Gene3D" id="3.30.420.10">
    <property type="entry name" value="Ribonuclease H-like superfamily/Ribonuclease H"/>
    <property type="match status" value="1"/>
</dbReference>
<dbReference type="InterPro" id="IPR002562">
    <property type="entry name" value="3'-5'_exonuclease_dom"/>
</dbReference>
<dbReference type="SUPFAM" id="SSF52141">
    <property type="entry name" value="Uracil-DNA glycosylase-like"/>
    <property type="match status" value="1"/>
</dbReference>
<evidence type="ECO:0000256" key="5">
    <source>
        <dbReference type="ARBA" id="ARBA00023004"/>
    </source>
</evidence>
<dbReference type="GO" id="GO:0046872">
    <property type="term" value="F:metal ion binding"/>
    <property type="evidence" value="ECO:0007669"/>
    <property type="project" value="UniProtKB-KW"/>
</dbReference>
<evidence type="ECO:0000259" key="8">
    <source>
        <dbReference type="SMART" id="SM00986"/>
    </source>
</evidence>
<evidence type="ECO:0000256" key="6">
    <source>
        <dbReference type="ARBA" id="ARBA00023014"/>
    </source>
</evidence>
<dbReference type="InterPro" id="IPR036895">
    <property type="entry name" value="Uracil-DNA_glycosylase-like_sf"/>
</dbReference>
<dbReference type="AlphaFoldDB" id="A0A6M3K385"/>
<dbReference type="PANTHER" id="PTHR33693:SF1">
    <property type="entry name" value="TYPE-4 URACIL-DNA GLYCOSYLASE"/>
    <property type="match status" value="1"/>
</dbReference>
<dbReference type="EMBL" id="MT141371">
    <property type="protein sequence ID" value="QJA59481.1"/>
    <property type="molecule type" value="Genomic_DNA"/>
</dbReference>
<evidence type="ECO:0000313" key="10">
    <source>
        <dbReference type="EMBL" id="QJA75215.1"/>
    </source>
</evidence>
<keyword evidence="2" id="KW-0479">Metal-binding</keyword>
<evidence type="ECO:0000256" key="4">
    <source>
        <dbReference type="ARBA" id="ARBA00022801"/>
    </source>
</evidence>
<dbReference type="InterPro" id="IPR036397">
    <property type="entry name" value="RNaseH_sf"/>
</dbReference>
<dbReference type="InterPro" id="IPR012337">
    <property type="entry name" value="RNaseH-like_sf"/>
</dbReference>
<evidence type="ECO:0000313" key="9">
    <source>
        <dbReference type="EMBL" id="QJA59481.1"/>
    </source>
</evidence>
<sequence length="360" mass="40579">MPPTGDGAKRVLIVAEAPGRKEDEEGMQLIGEAGQVLRDTLDSFGVDLDRDCVKTNAIICRPPGNKTPTDKQIQACLPNLRKTIQGVDPVVIIPLGGVATKAVLDSAQTDTGKISTWAGFRIPNQNPNAWICPTYHPSFLLRTKSPVLDKLFRDHLKRAFSKCKKKPWKELPQYEKRVRIILNLQEATEAIREMADRDVLTAFDYETNMLKPDAKEARIFSCSIAQENQAIAFPWDGPIIDAMKELLRNNAPKVASNMKFEERWTFKEFGFGVWNWKWDTMLAAHVADNRRGITSIKFLSYVFLGADVYNEKVEAFLKGDAGKPNRIQDIPIRDLLLYNGMDSLYELMIAEKQMGVMDCG</sequence>
<name>A0A6M3K385_9ZZZZ</name>
<accession>A0A6M3K385</accession>
<dbReference type="CDD" id="cd10030">
    <property type="entry name" value="UDG-F4_TTUDGA_SPO1dp_like"/>
    <property type="match status" value="1"/>
</dbReference>
<dbReference type="SMART" id="SM00987">
    <property type="entry name" value="UreE_C"/>
    <property type="match status" value="1"/>
</dbReference>
<feature type="domain" description="Uracil-DNA glycosylase-like" evidence="8">
    <location>
        <begin position="2"/>
        <end position="157"/>
    </location>
</feature>
<keyword evidence="1" id="KW-0004">4Fe-4S</keyword>
<dbReference type="Pfam" id="PF03167">
    <property type="entry name" value="UDG"/>
    <property type="match status" value="1"/>
</dbReference>
<dbReference type="GO" id="GO:0051539">
    <property type="term" value="F:4 iron, 4 sulfur cluster binding"/>
    <property type="evidence" value="ECO:0007669"/>
    <property type="project" value="UniProtKB-KW"/>
</dbReference>
<dbReference type="Gene3D" id="3.40.470.10">
    <property type="entry name" value="Uracil-DNA glycosylase-like domain"/>
    <property type="match status" value="1"/>
</dbReference>
<organism evidence="10">
    <name type="scientific">viral metagenome</name>
    <dbReference type="NCBI Taxonomy" id="1070528"/>
    <lineage>
        <taxon>unclassified sequences</taxon>
        <taxon>metagenomes</taxon>
        <taxon>organismal metagenomes</taxon>
    </lineage>
</organism>
<dbReference type="PANTHER" id="PTHR33693">
    <property type="entry name" value="TYPE-5 URACIL-DNA GLYCOSYLASE"/>
    <property type="match status" value="1"/>
</dbReference>
<dbReference type="Pfam" id="PF01612">
    <property type="entry name" value="DNA_pol_A_exo1"/>
    <property type="match status" value="1"/>
</dbReference>
<dbReference type="InterPro" id="IPR051536">
    <property type="entry name" value="UDG_Type-4/5"/>
</dbReference>
<evidence type="ECO:0000256" key="1">
    <source>
        <dbReference type="ARBA" id="ARBA00022485"/>
    </source>
</evidence>
<evidence type="ECO:0000256" key="2">
    <source>
        <dbReference type="ARBA" id="ARBA00022723"/>
    </source>
</evidence>
<dbReference type="GO" id="GO:0003676">
    <property type="term" value="F:nucleic acid binding"/>
    <property type="evidence" value="ECO:0007669"/>
    <property type="project" value="InterPro"/>
</dbReference>
<gene>
    <name evidence="10" type="ORF">MM415A01857_0008</name>
    <name evidence="9" type="ORF">MM415B01290_0014</name>
</gene>
<protein>
    <submittedName>
        <fullName evidence="10">Putative uracil DNA glycosylase superfamily protein</fullName>
    </submittedName>
</protein>